<organism evidence="1">
    <name type="scientific">Rhizophora mucronata</name>
    <name type="common">Asiatic mangrove</name>
    <dbReference type="NCBI Taxonomy" id="61149"/>
    <lineage>
        <taxon>Eukaryota</taxon>
        <taxon>Viridiplantae</taxon>
        <taxon>Streptophyta</taxon>
        <taxon>Embryophyta</taxon>
        <taxon>Tracheophyta</taxon>
        <taxon>Spermatophyta</taxon>
        <taxon>Magnoliopsida</taxon>
        <taxon>eudicotyledons</taxon>
        <taxon>Gunneridae</taxon>
        <taxon>Pentapetalae</taxon>
        <taxon>rosids</taxon>
        <taxon>fabids</taxon>
        <taxon>Malpighiales</taxon>
        <taxon>Rhizophoraceae</taxon>
        <taxon>Rhizophora</taxon>
    </lineage>
</organism>
<evidence type="ECO:0000313" key="1">
    <source>
        <dbReference type="EMBL" id="MBX47435.1"/>
    </source>
</evidence>
<dbReference type="AlphaFoldDB" id="A0A2P2NY75"/>
<proteinExistence type="predicted"/>
<reference evidence="1" key="1">
    <citation type="submission" date="2018-02" db="EMBL/GenBank/DDBJ databases">
        <title>Rhizophora mucronata_Transcriptome.</title>
        <authorList>
            <person name="Meera S.P."/>
            <person name="Sreeshan A."/>
            <person name="Augustine A."/>
        </authorList>
    </citation>
    <scope>NUCLEOTIDE SEQUENCE</scope>
    <source>
        <tissue evidence="1">Leaf</tissue>
    </source>
</reference>
<accession>A0A2P2NY75</accession>
<name>A0A2P2NY75_RHIMU</name>
<protein>
    <submittedName>
        <fullName evidence="1">Uncharacterized protein</fullName>
    </submittedName>
</protein>
<dbReference type="EMBL" id="GGEC01066951">
    <property type="protein sequence ID" value="MBX47435.1"/>
    <property type="molecule type" value="Transcribed_RNA"/>
</dbReference>
<sequence>MIRPHLLKLTNATFSNVLEGG</sequence>